<dbReference type="EMBL" id="JADDOJ010000139">
    <property type="protein sequence ID" value="MBE7942782.1"/>
    <property type="molecule type" value="Genomic_DNA"/>
</dbReference>
<keyword evidence="1" id="KW-0378">Hydrolase</keyword>
<name>A0ABR9SM00_9BURK</name>
<accession>A0ABR9SM00</accession>
<dbReference type="GO" id="GO:0016787">
    <property type="term" value="F:hydrolase activity"/>
    <property type="evidence" value="ECO:0007669"/>
    <property type="project" value="UniProtKB-KW"/>
</dbReference>
<dbReference type="SUPFAM" id="SSF53474">
    <property type="entry name" value="alpha/beta-Hydrolases"/>
    <property type="match status" value="1"/>
</dbReference>
<gene>
    <name evidence="1" type="ORF">IM725_19605</name>
</gene>
<evidence type="ECO:0000313" key="1">
    <source>
        <dbReference type="EMBL" id="MBE7942782.1"/>
    </source>
</evidence>
<protein>
    <submittedName>
        <fullName evidence="1">Serine hydrolase family protein</fullName>
    </submittedName>
</protein>
<comment type="caution">
    <text evidence="1">The sequence shown here is derived from an EMBL/GenBank/DDBJ whole genome shotgun (WGS) entry which is preliminary data.</text>
</comment>
<organism evidence="1 2">
    <name type="scientific">Ramlibacter aquaticus</name>
    <dbReference type="NCBI Taxonomy" id="2780094"/>
    <lineage>
        <taxon>Bacteria</taxon>
        <taxon>Pseudomonadati</taxon>
        <taxon>Pseudomonadota</taxon>
        <taxon>Betaproteobacteria</taxon>
        <taxon>Burkholderiales</taxon>
        <taxon>Comamonadaceae</taxon>
        <taxon>Ramlibacter</taxon>
    </lineage>
</organism>
<dbReference type="InterPro" id="IPR010662">
    <property type="entry name" value="RBBP9/YdeN"/>
</dbReference>
<dbReference type="RefSeq" id="WP_193782326.1">
    <property type="nucleotide sequence ID" value="NZ_JADDOJ010000139.1"/>
</dbReference>
<dbReference type="Pfam" id="PF06821">
    <property type="entry name" value="Ser_hydrolase"/>
    <property type="match status" value="1"/>
</dbReference>
<dbReference type="InterPro" id="IPR029058">
    <property type="entry name" value="AB_hydrolase_fold"/>
</dbReference>
<proteinExistence type="predicted"/>
<dbReference type="Gene3D" id="3.40.50.1820">
    <property type="entry name" value="alpha/beta hydrolase"/>
    <property type="match status" value="1"/>
</dbReference>
<evidence type="ECO:0000313" key="2">
    <source>
        <dbReference type="Proteomes" id="UP000715965"/>
    </source>
</evidence>
<dbReference type="Proteomes" id="UP000715965">
    <property type="component" value="Unassembled WGS sequence"/>
</dbReference>
<keyword evidence="2" id="KW-1185">Reference proteome</keyword>
<sequence>MKPSDVLILPGWQNSGPQHWQTLWEQEHGFRRVQQHDWMRPLRGDWMAQLEQAVIVCDEAPVLVAHSLGCHLVAAWAAHSAHRGRVRAALLVAPADVEREDLQPLVPSWSPPVLQPLPFPSLLLASRDDPYCDFERARRLASAWGAQFKDCGDRGHINGESGLGRWPDGQALLQDLMKD</sequence>
<reference evidence="1 2" key="1">
    <citation type="submission" date="2020-10" db="EMBL/GenBank/DDBJ databases">
        <title>Draft genome of Ramlibacter aquaticus LMG 30558.</title>
        <authorList>
            <person name="Props R."/>
        </authorList>
    </citation>
    <scope>NUCLEOTIDE SEQUENCE [LARGE SCALE GENOMIC DNA]</scope>
    <source>
        <strain evidence="1 2">LMG 30558</strain>
    </source>
</reference>